<proteinExistence type="predicted"/>
<dbReference type="Proteomes" id="UP001221757">
    <property type="component" value="Unassembled WGS sequence"/>
</dbReference>
<accession>A0AAD7D368</accession>
<sequence>MGFELLARDLIPLLPPGQDPPRAPSAPPPPPALPLSPPGSPPQEPSTPRLPPSPLPPSRGPPSLPSSFASTVSKLPRTPSSVPSTILNKTTSSGGLTLSSVHSTSAKTLASTLPASSSLTLPAPSYLSSTAQSASAGFTHARVLAGTLLPLLIIALVTTVVMHRRRRLRRERERTGLRADSDVELKSGPALPSEDAIDMAPSKSDAPQKSISVARQIQALASDKSDAVGEGSGSNAPTLSRTPSFPTSDCHIPSPPPPRYSRPLPRIPP</sequence>
<feature type="region of interest" description="Disordered" evidence="1">
    <location>
        <begin position="1"/>
        <end position="99"/>
    </location>
</feature>
<gene>
    <name evidence="3" type="ORF">B0H17DRAFT_129299</name>
</gene>
<comment type="caution">
    <text evidence="3">The sequence shown here is derived from an EMBL/GenBank/DDBJ whole genome shotgun (WGS) entry which is preliminary data.</text>
</comment>
<keyword evidence="2" id="KW-1133">Transmembrane helix</keyword>
<feature type="compositionally biased region" description="Pro residues" evidence="1">
    <location>
        <begin position="13"/>
        <end position="64"/>
    </location>
</feature>
<name>A0AAD7D368_MYCRO</name>
<feature type="compositionally biased region" description="Polar residues" evidence="1">
    <location>
        <begin position="205"/>
        <end position="215"/>
    </location>
</feature>
<dbReference type="EMBL" id="JARKIE010000147">
    <property type="protein sequence ID" value="KAJ7675552.1"/>
    <property type="molecule type" value="Genomic_DNA"/>
</dbReference>
<organism evidence="3 4">
    <name type="scientific">Mycena rosella</name>
    <name type="common">Pink bonnet</name>
    <name type="synonym">Agaricus rosellus</name>
    <dbReference type="NCBI Taxonomy" id="1033263"/>
    <lineage>
        <taxon>Eukaryota</taxon>
        <taxon>Fungi</taxon>
        <taxon>Dikarya</taxon>
        <taxon>Basidiomycota</taxon>
        <taxon>Agaricomycotina</taxon>
        <taxon>Agaricomycetes</taxon>
        <taxon>Agaricomycetidae</taxon>
        <taxon>Agaricales</taxon>
        <taxon>Marasmiineae</taxon>
        <taxon>Mycenaceae</taxon>
        <taxon>Mycena</taxon>
    </lineage>
</organism>
<feature type="compositionally biased region" description="Polar residues" evidence="1">
    <location>
        <begin position="233"/>
        <end position="247"/>
    </location>
</feature>
<evidence type="ECO:0000256" key="2">
    <source>
        <dbReference type="SAM" id="Phobius"/>
    </source>
</evidence>
<feature type="compositionally biased region" description="Pro residues" evidence="1">
    <location>
        <begin position="253"/>
        <end position="269"/>
    </location>
</feature>
<reference evidence="3" key="1">
    <citation type="submission" date="2023-03" db="EMBL/GenBank/DDBJ databases">
        <title>Massive genome expansion in bonnet fungi (Mycena s.s.) driven by repeated elements and novel gene families across ecological guilds.</title>
        <authorList>
            <consortium name="Lawrence Berkeley National Laboratory"/>
            <person name="Harder C.B."/>
            <person name="Miyauchi S."/>
            <person name="Viragh M."/>
            <person name="Kuo A."/>
            <person name="Thoen E."/>
            <person name="Andreopoulos B."/>
            <person name="Lu D."/>
            <person name="Skrede I."/>
            <person name="Drula E."/>
            <person name="Henrissat B."/>
            <person name="Morin E."/>
            <person name="Kohler A."/>
            <person name="Barry K."/>
            <person name="LaButti K."/>
            <person name="Morin E."/>
            <person name="Salamov A."/>
            <person name="Lipzen A."/>
            <person name="Mereny Z."/>
            <person name="Hegedus B."/>
            <person name="Baldrian P."/>
            <person name="Stursova M."/>
            <person name="Weitz H."/>
            <person name="Taylor A."/>
            <person name="Grigoriev I.V."/>
            <person name="Nagy L.G."/>
            <person name="Martin F."/>
            <person name="Kauserud H."/>
        </authorList>
    </citation>
    <scope>NUCLEOTIDE SEQUENCE</scope>
    <source>
        <strain evidence="3">CBHHK067</strain>
    </source>
</reference>
<feature type="compositionally biased region" description="Low complexity" evidence="1">
    <location>
        <begin position="90"/>
        <end position="99"/>
    </location>
</feature>
<feature type="transmembrane region" description="Helical" evidence="2">
    <location>
        <begin position="143"/>
        <end position="162"/>
    </location>
</feature>
<keyword evidence="2" id="KW-0812">Transmembrane</keyword>
<feature type="compositionally biased region" description="Polar residues" evidence="1">
    <location>
        <begin position="68"/>
        <end position="89"/>
    </location>
</feature>
<protein>
    <submittedName>
        <fullName evidence="3">Uncharacterized protein</fullName>
    </submittedName>
</protein>
<feature type="compositionally biased region" description="Basic and acidic residues" evidence="1">
    <location>
        <begin position="170"/>
        <end position="185"/>
    </location>
</feature>
<evidence type="ECO:0000256" key="1">
    <source>
        <dbReference type="SAM" id="MobiDB-lite"/>
    </source>
</evidence>
<evidence type="ECO:0000313" key="4">
    <source>
        <dbReference type="Proteomes" id="UP001221757"/>
    </source>
</evidence>
<dbReference type="AlphaFoldDB" id="A0AAD7D368"/>
<keyword evidence="2" id="KW-0472">Membrane</keyword>
<keyword evidence="4" id="KW-1185">Reference proteome</keyword>
<evidence type="ECO:0000313" key="3">
    <source>
        <dbReference type="EMBL" id="KAJ7675552.1"/>
    </source>
</evidence>
<feature type="region of interest" description="Disordered" evidence="1">
    <location>
        <begin position="167"/>
        <end position="269"/>
    </location>
</feature>